<keyword evidence="8" id="KW-1185">Reference proteome</keyword>
<dbReference type="Pfam" id="PF00440">
    <property type="entry name" value="TetR_N"/>
    <property type="match status" value="1"/>
</dbReference>
<dbReference type="SUPFAM" id="SSF46689">
    <property type="entry name" value="Homeodomain-like"/>
    <property type="match status" value="1"/>
</dbReference>
<reference evidence="8" key="1">
    <citation type="journal article" date="2023" name="Front. Microbiol.">
        <title>Ralstonia chuxiongensis sp. nov., Ralstonia mojiangensis sp. nov., and Ralstonia soli sp. nov., isolated from tobacco fields, are three novel species in the family Burkholderiaceae.</title>
        <authorList>
            <person name="Lu C.H."/>
            <person name="Zhang Y.Y."/>
            <person name="Jiang N."/>
            <person name="Chen W."/>
            <person name="Shao X."/>
            <person name="Zhao Z.M."/>
            <person name="Lu W.L."/>
            <person name="Hu X."/>
            <person name="Xi Y.X."/>
            <person name="Zou S.Y."/>
            <person name="Wei Q.J."/>
            <person name="Lin Z.L."/>
            <person name="Gong L."/>
            <person name="Gai X.T."/>
            <person name="Zhang L.Q."/>
            <person name="Li J.Y."/>
            <person name="Jin Y."/>
            <person name="Xia Z.Y."/>
        </authorList>
    </citation>
    <scope>NUCLEOTIDE SEQUENCE [LARGE SCALE GENOMIC DNA]</scope>
    <source>
        <strain evidence="8">21YRMH01-3</strain>
    </source>
</reference>
<proteinExistence type="predicted"/>
<keyword evidence="4" id="KW-0804">Transcription</keyword>
<dbReference type="Proteomes" id="UP001162793">
    <property type="component" value="Unassembled WGS sequence"/>
</dbReference>
<comment type="caution">
    <text evidence="7">The sequence shown here is derived from an EMBL/GenBank/DDBJ whole genome shotgun (WGS) entry which is preliminary data.</text>
</comment>
<dbReference type="PROSITE" id="PS50977">
    <property type="entry name" value="HTH_TETR_2"/>
    <property type="match status" value="1"/>
</dbReference>
<evidence type="ECO:0000256" key="2">
    <source>
        <dbReference type="ARBA" id="ARBA00023015"/>
    </source>
</evidence>
<dbReference type="Gene3D" id="1.10.357.10">
    <property type="entry name" value="Tetracycline Repressor, domain 2"/>
    <property type="match status" value="1"/>
</dbReference>
<dbReference type="RefSeq" id="WP_253541137.1">
    <property type="nucleotide sequence ID" value="NZ_JAMYWC010000007.1"/>
</dbReference>
<evidence type="ECO:0000313" key="7">
    <source>
        <dbReference type="EMBL" id="MCP1174933.1"/>
    </source>
</evidence>
<dbReference type="PANTHER" id="PTHR47506">
    <property type="entry name" value="TRANSCRIPTIONAL REGULATORY PROTEIN"/>
    <property type="match status" value="1"/>
</dbReference>
<sequence>MRYPAAETAEKHSRILSAASALFREHGFAGVSVGKIMQATGLTHGPFYNHFESKEALISESLHDASEKALAVMDAASGTPEELLAYLYGYLSKEHRDAPGQGCLLAALASEIAREQDARSVLTRHVVAMTDKLQRLFPWRVKKNARSQSIQTLSMMVGALTLARAVDDPKLSEEILREAREMIEGSQSKVRQSTHSRE</sequence>
<evidence type="ECO:0000256" key="5">
    <source>
        <dbReference type="PROSITE-ProRule" id="PRU00335"/>
    </source>
</evidence>
<dbReference type="InterPro" id="IPR023772">
    <property type="entry name" value="DNA-bd_HTH_TetR-type_CS"/>
</dbReference>
<evidence type="ECO:0000256" key="4">
    <source>
        <dbReference type="ARBA" id="ARBA00023163"/>
    </source>
</evidence>
<evidence type="ECO:0000256" key="1">
    <source>
        <dbReference type="ARBA" id="ARBA00022491"/>
    </source>
</evidence>
<dbReference type="InterPro" id="IPR036271">
    <property type="entry name" value="Tet_transcr_reg_TetR-rel_C_sf"/>
</dbReference>
<keyword evidence="2" id="KW-0805">Transcription regulation</keyword>
<dbReference type="PRINTS" id="PR00455">
    <property type="entry name" value="HTHTETR"/>
</dbReference>
<keyword evidence="3 5" id="KW-0238">DNA-binding</keyword>
<dbReference type="SUPFAM" id="SSF48498">
    <property type="entry name" value="Tetracyclin repressor-like, C-terminal domain"/>
    <property type="match status" value="1"/>
</dbReference>
<dbReference type="PANTHER" id="PTHR47506:SF7">
    <property type="entry name" value="TRANSCRIPTIONAL REGULATORY PROTEIN"/>
    <property type="match status" value="1"/>
</dbReference>
<organism evidence="7 8">
    <name type="scientific">Ralstonia chuxiongensis</name>
    <dbReference type="NCBI Taxonomy" id="2957504"/>
    <lineage>
        <taxon>Bacteria</taxon>
        <taxon>Pseudomonadati</taxon>
        <taxon>Pseudomonadota</taxon>
        <taxon>Betaproteobacteria</taxon>
        <taxon>Burkholderiales</taxon>
        <taxon>Burkholderiaceae</taxon>
        <taxon>Ralstonia</taxon>
    </lineage>
</organism>
<dbReference type="AlphaFoldDB" id="A0AA41WTL8"/>
<feature type="domain" description="HTH tetR-type" evidence="6">
    <location>
        <begin position="9"/>
        <end position="69"/>
    </location>
</feature>
<dbReference type="GO" id="GO:0003677">
    <property type="term" value="F:DNA binding"/>
    <property type="evidence" value="ECO:0007669"/>
    <property type="project" value="UniProtKB-UniRule"/>
</dbReference>
<dbReference type="PROSITE" id="PS01081">
    <property type="entry name" value="HTH_TETR_1"/>
    <property type="match status" value="1"/>
</dbReference>
<dbReference type="InterPro" id="IPR009057">
    <property type="entry name" value="Homeodomain-like_sf"/>
</dbReference>
<evidence type="ECO:0000256" key="3">
    <source>
        <dbReference type="ARBA" id="ARBA00023125"/>
    </source>
</evidence>
<name>A0AA41WTL8_9RALS</name>
<gene>
    <name evidence="7" type="ORF">NKG59_21430</name>
</gene>
<accession>A0AA41WTL8</accession>
<dbReference type="Gene3D" id="1.10.10.60">
    <property type="entry name" value="Homeodomain-like"/>
    <property type="match status" value="1"/>
</dbReference>
<dbReference type="EMBL" id="JAMYWC010000007">
    <property type="protein sequence ID" value="MCP1174933.1"/>
    <property type="molecule type" value="Genomic_DNA"/>
</dbReference>
<keyword evidence="1" id="KW-0678">Repressor</keyword>
<evidence type="ECO:0000313" key="8">
    <source>
        <dbReference type="Proteomes" id="UP001162793"/>
    </source>
</evidence>
<dbReference type="InterPro" id="IPR001647">
    <property type="entry name" value="HTH_TetR"/>
</dbReference>
<evidence type="ECO:0000259" key="6">
    <source>
        <dbReference type="PROSITE" id="PS50977"/>
    </source>
</evidence>
<feature type="DNA-binding region" description="H-T-H motif" evidence="5">
    <location>
        <begin position="32"/>
        <end position="51"/>
    </location>
</feature>
<protein>
    <submittedName>
        <fullName evidence="7">TetR/AcrR family transcriptional regulator</fullName>
    </submittedName>
</protein>